<evidence type="ECO:0000256" key="1">
    <source>
        <dbReference type="SAM" id="SignalP"/>
    </source>
</evidence>
<dbReference type="AlphaFoldDB" id="A0A5B9Q372"/>
<sequence precursor="true">MVSNMKLLFCLLLQLSGSSCCYAVADSQNQTASVPIEIGTQLQLFLDDKIIDETQNVDLKLNSPRRAEIAIKLDMPWEDSTLYDPVVILDGSLYRMWYRANFNSPPYYTGYAESEDGIHWTKPSLGLIEYQGSTDNNLVWVGDHTQPEGGPTVLCVFKDDSPTAHADQLYKATGYAFERGLQGLVSPDGLHWRLLQKERVVPAVGEFDTHSIAFWDAAREQYVVYTRGFEAEDGTEVMRATPYLEEHSEMPIRRIRRTATKDFRHFTAPKFIEVTNHQGTDNEHLYKNAATPYYRRPDILLMFPKRFVEHRKGDEWPLTGISDIVFMSSRDGIRWDRRFGEAFLRPGNDPLNWHERAIEVGPGLVPTGSVEMSLYFVEHYRTDSVHIRRGVLRVDGIVSVHAGYQPGEFVTRPIVFEGNRLILNFATSAAGSIQVEVLNSEGQPVEGLSLADCPEHYGDDIERVVTWDSGSDLSRVAGLAVRLRFAMKDADLYSLRFSD</sequence>
<dbReference type="Proteomes" id="UP000323917">
    <property type="component" value="Chromosome"/>
</dbReference>
<feature type="chain" id="PRO_5023113580" description="Glycosyl hydrolase family 32 N-terminal domain-containing protein" evidence="1">
    <location>
        <begin position="26"/>
        <end position="499"/>
    </location>
</feature>
<protein>
    <recommendedName>
        <fullName evidence="4">Glycosyl hydrolase family 32 N-terminal domain-containing protein</fullName>
    </recommendedName>
</protein>
<proteinExistence type="predicted"/>
<dbReference type="KEGG" id="bgok:Pr1d_06800"/>
<organism evidence="2 3">
    <name type="scientific">Bythopirellula goksoeyrii</name>
    <dbReference type="NCBI Taxonomy" id="1400387"/>
    <lineage>
        <taxon>Bacteria</taxon>
        <taxon>Pseudomonadati</taxon>
        <taxon>Planctomycetota</taxon>
        <taxon>Planctomycetia</taxon>
        <taxon>Pirellulales</taxon>
        <taxon>Lacipirellulaceae</taxon>
        <taxon>Bythopirellula</taxon>
    </lineage>
</organism>
<dbReference type="PROSITE" id="PS51257">
    <property type="entry name" value="PROKAR_LIPOPROTEIN"/>
    <property type="match status" value="1"/>
</dbReference>
<keyword evidence="1" id="KW-0732">Signal</keyword>
<evidence type="ECO:0000313" key="2">
    <source>
        <dbReference type="EMBL" id="QEG33417.1"/>
    </source>
</evidence>
<gene>
    <name evidence="2" type="ORF">Pr1d_06800</name>
</gene>
<dbReference type="SUPFAM" id="SSF75005">
    <property type="entry name" value="Arabinanase/levansucrase/invertase"/>
    <property type="match status" value="1"/>
</dbReference>
<accession>A0A5B9Q372</accession>
<reference evidence="2 3" key="1">
    <citation type="submission" date="2019-08" db="EMBL/GenBank/DDBJ databases">
        <title>Deep-cultivation of Planctomycetes and their phenomic and genomic characterization uncovers novel biology.</title>
        <authorList>
            <person name="Wiegand S."/>
            <person name="Jogler M."/>
            <person name="Boedeker C."/>
            <person name="Pinto D."/>
            <person name="Vollmers J."/>
            <person name="Rivas-Marin E."/>
            <person name="Kohn T."/>
            <person name="Peeters S.H."/>
            <person name="Heuer A."/>
            <person name="Rast P."/>
            <person name="Oberbeckmann S."/>
            <person name="Bunk B."/>
            <person name="Jeske O."/>
            <person name="Meyerdierks A."/>
            <person name="Storesund J.E."/>
            <person name="Kallscheuer N."/>
            <person name="Luecker S."/>
            <person name="Lage O.M."/>
            <person name="Pohl T."/>
            <person name="Merkel B.J."/>
            <person name="Hornburger P."/>
            <person name="Mueller R.-W."/>
            <person name="Bruemmer F."/>
            <person name="Labrenz M."/>
            <person name="Spormann A.M."/>
            <person name="Op den Camp H."/>
            <person name="Overmann J."/>
            <person name="Amann R."/>
            <person name="Jetten M.S.M."/>
            <person name="Mascher T."/>
            <person name="Medema M.H."/>
            <person name="Devos D.P."/>
            <person name="Kaster A.-K."/>
            <person name="Ovreas L."/>
            <person name="Rohde M."/>
            <person name="Galperin M.Y."/>
            <person name="Jogler C."/>
        </authorList>
    </citation>
    <scope>NUCLEOTIDE SEQUENCE [LARGE SCALE GENOMIC DNA]</scope>
    <source>
        <strain evidence="2 3">Pr1d</strain>
    </source>
</reference>
<name>A0A5B9Q372_9BACT</name>
<keyword evidence="3" id="KW-1185">Reference proteome</keyword>
<feature type="signal peptide" evidence="1">
    <location>
        <begin position="1"/>
        <end position="25"/>
    </location>
</feature>
<evidence type="ECO:0008006" key="4">
    <source>
        <dbReference type="Google" id="ProtNLM"/>
    </source>
</evidence>
<dbReference type="Gene3D" id="2.115.10.20">
    <property type="entry name" value="Glycosyl hydrolase domain, family 43"/>
    <property type="match status" value="2"/>
</dbReference>
<evidence type="ECO:0000313" key="3">
    <source>
        <dbReference type="Proteomes" id="UP000323917"/>
    </source>
</evidence>
<dbReference type="InterPro" id="IPR023296">
    <property type="entry name" value="Glyco_hydro_beta-prop_sf"/>
</dbReference>
<dbReference type="EMBL" id="CP042913">
    <property type="protein sequence ID" value="QEG33417.1"/>
    <property type="molecule type" value="Genomic_DNA"/>
</dbReference>